<feature type="domain" description="AAA+ ATPase" evidence="3">
    <location>
        <begin position="687"/>
        <end position="954"/>
    </location>
</feature>
<dbReference type="InterPro" id="IPR045063">
    <property type="entry name" value="Dynamin_N"/>
</dbReference>
<dbReference type="EMBL" id="CACVKT020000204">
    <property type="protein sequence ID" value="CAC5357403.1"/>
    <property type="molecule type" value="Genomic_DNA"/>
</dbReference>
<evidence type="ECO:0000256" key="2">
    <source>
        <dbReference type="SAM" id="MobiDB-lite"/>
    </source>
</evidence>
<evidence type="ECO:0000313" key="4">
    <source>
        <dbReference type="EMBL" id="CAC5357403.1"/>
    </source>
</evidence>
<keyword evidence="5" id="KW-1185">Reference proteome</keyword>
<dbReference type="AlphaFoldDB" id="A0A6J7ZXN6"/>
<feature type="compositionally biased region" description="Polar residues" evidence="2">
    <location>
        <begin position="467"/>
        <end position="482"/>
    </location>
</feature>
<evidence type="ECO:0000256" key="1">
    <source>
        <dbReference type="SAM" id="Coils"/>
    </source>
</evidence>
<accession>A0A6J7ZXN6</accession>
<dbReference type="SMART" id="SM00382">
    <property type="entry name" value="AAA"/>
    <property type="match status" value="1"/>
</dbReference>
<gene>
    <name evidence="4" type="ORF">MCOR_1087</name>
</gene>
<proteinExistence type="predicted"/>
<dbReference type="InterPro" id="IPR027417">
    <property type="entry name" value="P-loop_NTPase"/>
</dbReference>
<protein>
    <recommendedName>
        <fullName evidence="3">AAA+ ATPase domain-containing protein</fullName>
    </recommendedName>
</protein>
<dbReference type="PANTHER" id="PTHR36681">
    <property type="entry name" value="NUCLEAR GTPASE, GERMINAL CENTER-ASSOCIATED, TANDEM DUPLICATE 3"/>
    <property type="match status" value="1"/>
</dbReference>
<feature type="compositionally biased region" description="Polar residues" evidence="2">
    <location>
        <begin position="499"/>
        <end position="508"/>
    </location>
</feature>
<keyword evidence="1" id="KW-0175">Coiled coil</keyword>
<dbReference type="Pfam" id="PF00350">
    <property type="entry name" value="Dynamin_N"/>
    <property type="match status" value="1"/>
</dbReference>
<feature type="compositionally biased region" description="Basic and acidic residues" evidence="2">
    <location>
        <begin position="72"/>
        <end position="81"/>
    </location>
</feature>
<feature type="compositionally biased region" description="Polar residues" evidence="2">
    <location>
        <begin position="128"/>
        <end position="138"/>
    </location>
</feature>
<name>A0A6J7ZXN6_MYTCO</name>
<feature type="region of interest" description="Disordered" evidence="2">
    <location>
        <begin position="615"/>
        <end position="642"/>
    </location>
</feature>
<sequence>MVSTSSRVKTERNEGLAQDNGEPSYEVATAESSSDNTSHKDSTDRLELCSQETNTAEKDALQGTQSSISDIDNIHSEDSTDRNTPPCQEMIQPDEEISERSFSNTVVTDSVTEDESICLERLPGLVPTDQTPTTATSNDEADFDDDHTCGETSPAKEIDRHDIQCTFEDIASDDDDNEDIGNIVNFLENETVCYSDLHEDQRSLSGQSDTGDDFPSVDREFLSPTFEMVREPGSGEKYGFLPEPEEMNIDSDNLHNKGECEYFPNGMETSKPNELETVSLRRLQNLERKLQEKSLNRQLMTRMQTDSPDISRSDETILCYGEDIYDNDHTKVTSESSGIQHNEQYEQDDDQAVNMEERLMRNCETNRFHEKTAEEHVPTFLLNEDLNRNSQCIQTDDNGITDLDNVVMSPPMYSGEAGHNDCDRTQLMVEKDEDSGPAVYIENVGENFTGDFDPISDEEDNDMDNGTPLSLQFSNSSLTMSANYDEEVRDNEPERMEHANNSSAANKENFLTDTGHHRMSKDISIKRDHFGSWKGSSIDYHEDEGNLDQGQNKGYNEQNFDILYERNSNSLLSSYPQNIKEEIKSPEEIMPKRKAKDLLEKLRAKKMRLSLPKPTVPLEVNQNDGQVAGPSRSRPPTPAMSGDLERCRDVILKLRQSLTKEKKMKNQQRVEAWKQELKELESKLCLPKVTVAVVGTTGAGKSSLMNAIIDHYNVLPTSGTQACTAVVVKIESNNTSDLFEADIEFLSKEEWENELQLLKKDLTDKNGKIKKVKPDPETEAGVAFLKMRAVYGKFETFEQLSRPTPVTRCLGKTETIKSSSSSSFRDEIDKYIENTSSKTGGQYWPIIKSVTIRIPQCSVCSNGCTLVDLPGVRDSNAARDRIAKDYLKNCSVILVVAEVHRASTSKTAKELLGDNFRRQLLMDGQYGNVAFICTKNDVLQPSELIRELELDDKTDSIENILNLMMIKMDELKQTERTLKEEIQCLLVDISTLTNAVDELQKDIIEITELVSLVDTQVS</sequence>
<dbReference type="Gene3D" id="3.40.50.300">
    <property type="entry name" value="P-loop containing nucleotide triphosphate hydrolases"/>
    <property type="match status" value="2"/>
</dbReference>
<evidence type="ECO:0000313" key="5">
    <source>
        <dbReference type="Proteomes" id="UP000507470"/>
    </source>
</evidence>
<evidence type="ECO:0000259" key="3">
    <source>
        <dbReference type="SMART" id="SM00382"/>
    </source>
</evidence>
<organism evidence="4 5">
    <name type="scientific">Mytilus coruscus</name>
    <name type="common">Sea mussel</name>
    <dbReference type="NCBI Taxonomy" id="42192"/>
    <lineage>
        <taxon>Eukaryota</taxon>
        <taxon>Metazoa</taxon>
        <taxon>Spiralia</taxon>
        <taxon>Lophotrochozoa</taxon>
        <taxon>Mollusca</taxon>
        <taxon>Bivalvia</taxon>
        <taxon>Autobranchia</taxon>
        <taxon>Pteriomorphia</taxon>
        <taxon>Mytilida</taxon>
        <taxon>Mytiloidea</taxon>
        <taxon>Mytilidae</taxon>
        <taxon>Mytilinae</taxon>
        <taxon>Mytilus</taxon>
    </lineage>
</organism>
<feature type="region of interest" description="Disordered" evidence="2">
    <location>
        <begin position="456"/>
        <end position="508"/>
    </location>
</feature>
<feature type="region of interest" description="Disordered" evidence="2">
    <location>
        <begin position="1"/>
        <end position="103"/>
    </location>
</feature>
<reference evidence="4 5" key="1">
    <citation type="submission" date="2020-06" db="EMBL/GenBank/DDBJ databases">
        <authorList>
            <person name="Li R."/>
            <person name="Bekaert M."/>
        </authorList>
    </citation>
    <scope>NUCLEOTIDE SEQUENCE [LARGE SCALE GENOMIC DNA]</scope>
    <source>
        <strain evidence="5">wild</strain>
    </source>
</reference>
<feature type="compositionally biased region" description="Basic and acidic residues" evidence="2">
    <location>
        <begin position="37"/>
        <end position="47"/>
    </location>
</feature>
<dbReference type="OrthoDB" id="3598281at2759"/>
<feature type="coiled-coil region" evidence="1">
    <location>
        <begin position="961"/>
        <end position="1009"/>
    </location>
</feature>
<dbReference type="Proteomes" id="UP000507470">
    <property type="component" value="Unassembled WGS sequence"/>
</dbReference>
<dbReference type="PANTHER" id="PTHR36681:SF3">
    <property type="entry name" value="NUCLEAR GTPASE, GERMINAL CENTER-ASSOCIATED, TANDEM DUPLICATE 3"/>
    <property type="match status" value="1"/>
</dbReference>
<feature type="region of interest" description="Disordered" evidence="2">
    <location>
        <begin position="119"/>
        <end position="154"/>
    </location>
</feature>
<dbReference type="SUPFAM" id="SSF52540">
    <property type="entry name" value="P-loop containing nucleoside triphosphate hydrolases"/>
    <property type="match status" value="1"/>
</dbReference>
<dbReference type="InterPro" id="IPR003593">
    <property type="entry name" value="AAA+_ATPase"/>
</dbReference>